<sequence>MSTPKYLNRFTNSIGISLYFILGYGGTTTSCTSTAIVLFILTG</sequence>
<organism evidence="2 3">
    <name type="scientific">Rotaria magnacalcarata</name>
    <dbReference type="NCBI Taxonomy" id="392030"/>
    <lineage>
        <taxon>Eukaryota</taxon>
        <taxon>Metazoa</taxon>
        <taxon>Spiralia</taxon>
        <taxon>Gnathifera</taxon>
        <taxon>Rotifera</taxon>
        <taxon>Eurotatoria</taxon>
        <taxon>Bdelloidea</taxon>
        <taxon>Philodinida</taxon>
        <taxon>Philodinidae</taxon>
        <taxon>Rotaria</taxon>
    </lineage>
</organism>
<gene>
    <name evidence="2" type="ORF">BYL167_LOCUS27773</name>
</gene>
<reference evidence="2" key="1">
    <citation type="submission" date="2021-02" db="EMBL/GenBank/DDBJ databases">
        <authorList>
            <person name="Nowell W R."/>
        </authorList>
    </citation>
    <scope>NUCLEOTIDE SEQUENCE</scope>
</reference>
<feature type="transmembrane region" description="Helical" evidence="1">
    <location>
        <begin position="16"/>
        <end position="41"/>
    </location>
</feature>
<keyword evidence="1" id="KW-1133">Transmembrane helix</keyword>
<proteinExistence type="predicted"/>
<keyword evidence="1" id="KW-0812">Transmembrane</keyword>
<name>A0A8S2TTT3_9BILA</name>
<protein>
    <submittedName>
        <fullName evidence="2">Uncharacterized protein</fullName>
    </submittedName>
</protein>
<dbReference type="PROSITE" id="PS51257">
    <property type="entry name" value="PROKAR_LIPOPROTEIN"/>
    <property type="match status" value="1"/>
</dbReference>
<evidence type="ECO:0000313" key="2">
    <source>
        <dbReference type="EMBL" id="CAF4308409.1"/>
    </source>
</evidence>
<evidence type="ECO:0000256" key="1">
    <source>
        <dbReference type="SAM" id="Phobius"/>
    </source>
</evidence>
<dbReference type="AlphaFoldDB" id="A0A8S2TTT3"/>
<evidence type="ECO:0000313" key="3">
    <source>
        <dbReference type="Proteomes" id="UP000681967"/>
    </source>
</evidence>
<feature type="non-terminal residue" evidence="2">
    <location>
        <position position="43"/>
    </location>
</feature>
<dbReference type="Proteomes" id="UP000681967">
    <property type="component" value="Unassembled WGS sequence"/>
</dbReference>
<comment type="caution">
    <text evidence="2">The sequence shown here is derived from an EMBL/GenBank/DDBJ whole genome shotgun (WGS) entry which is preliminary data.</text>
</comment>
<accession>A0A8S2TTT3</accession>
<dbReference type="EMBL" id="CAJOBH010037100">
    <property type="protein sequence ID" value="CAF4308409.1"/>
    <property type="molecule type" value="Genomic_DNA"/>
</dbReference>
<keyword evidence="1" id="KW-0472">Membrane</keyword>